<evidence type="ECO:0000313" key="5">
    <source>
        <dbReference type="EMBL" id="EFI97254.1"/>
    </source>
</evidence>
<keyword evidence="2" id="KW-0479">Metal-binding</keyword>
<evidence type="ECO:0000259" key="4">
    <source>
        <dbReference type="PROSITE" id="PS50158"/>
    </source>
</evidence>
<feature type="compositionally biased region" description="Pro residues" evidence="3">
    <location>
        <begin position="157"/>
        <end position="180"/>
    </location>
</feature>
<dbReference type="EMBL" id="GL377306">
    <property type="protein sequence ID" value="EFI97254.1"/>
    <property type="molecule type" value="Genomic_DNA"/>
</dbReference>
<dbReference type="InParanoid" id="D8Q4L5"/>
<protein>
    <recommendedName>
        <fullName evidence="4">CCHC-type domain-containing protein</fullName>
    </recommendedName>
</protein>
<dbReference type="GO" id="GO:0006397">
    <property type="term" value="P:mRNA processing"/>
    <property type="evidence" value="ECO:0007669"/>
    <property type="project" value="UniProtKB-KW"/>
</dbReference>
<name>D8Q4L5_SCHCM</name>
<evidence type="ECO:0000256" key="3">
    <source>
        <dbReference type="SAM" id="MobiDB-lite"/>
    </source>
</evidence>
<reference evidence="5 6" key="1">
    <citation type="journal article" date="2010" name="Nat. Biotechnol.">
        <title>Genome sequence of the model mushroom Schizophyllum commune.</title>
        <authorList>
            <person name="Ohm R.A."/>
            <person name="de Jong J.F."/>
            <person name="Lugones L.G."/>
            <person name="Aerts A."/>
            <person name="Kothe E."/>
            <person name="Stajich J.E."/>
            <person name="de Vries R.P."/>
            <person name="Record E."/>
            <person name="Levasseur A."/>
            <person name="Baker S.E."/>
            <person name="Bartholomew K.A."/>
            <person name="Coutinho P.M."/>
            <person name="Erdmann S."/>
            <person name="Fowler T.J."/>
            <person name="Gathman A.C."/>
            <person name="Lombard V."/>
            <person name="Henrissat B."/>
            <person name="Knabe N."/>
            <person name="Kuees U."/>
            <person name="Lilly W.W."/>
            <person name="Lindquist E."/>
            <person name="Lucas S."/>
            <person name="Magnuson J.K."/>
            <person name="Piumi F."/>
            <person name="Raudaskoski M."/>
            <person name="Salamov A."/>
            <person name="Schmutz J."/>
            <person name="Schwarze F.W.M.R."/>
            <person name="vanKuyk P.A."/>
            <person name="Horton J.S."/>
            <person name="Grigoriev I.V."/>
            <person name="Woesten H.A.B."/>
        </authorList>
    </citation>
    <scope>NUCLEOTIDE SEQUENCE [LARGE SCALE GENOMIC DNA]</scope>
    <source>
        <strain evidence="6">H4-8 / FGSC 9210</strain>
    </source>
</reference>
<dbReference type="InterPro" id="IPR001878">
    <property type="entry name" value="Znf_CCHC"/>
</dbReference>
<feature type="region of interest" description="Disordered" evidence="3">
    <location>
        <begin position="157"/>
        <end position="183"/>
    </location>
</feature>
<dbReference type="Gene3D" id="4.10.60.10">
    <property type="entry name" value="Zinc finger, CCHC-type"/>
    <property type="match status" value="1"/>
</dbReference>
<keyword evidence="2" id="KW-0863">Zinc-finger</keyword>
<dbReference type="InterPro" id="IPR005162">
    <property type="entry name" value="Retrotrans_gag_dom"/>
</dbReference>
<dbReference type="AlphaFoldDB" id="D8Q4L5"/>
<evidence type="ECO:0000256" key="2">
    <source>
        <dbReference type="PROSITE-ProRule" id="PRU00047"/>
    </source>
</evidence>
<evidence type="ECO:0000313" key="6">
    <source>
        <dbReference type="Proteomes" id="UP000007431"/>
    </source>
</evidence>
<accession>D8Q4L5</accession>
<feature type="domain" description="CCHC-type" evidence="4">
    <location>
        <begin position="200"/>
        <end position="215"/>
    </location>
</feature>
<dbReference type="SMART" id="SM00343">
    <property type="entry name" value="ZnF_C2HC"/>
    <property type="match status" value="1"/>
</dbReference>
<dbReference type="Pfam" id="PF00098">
    <property type="entry name" value="zf-CCHC"/>
    <property type="match status" value="1"/>
</dbReference>
<dbReference type="HOGENOM" id="CLU_081065_0_0_1"/>
<dbReference type="SUPFAM" id="SSF57756">
    <property type="entry name" value="Retrovirus zinc finger-like domains"/>
    <property type="match status" value="1"/>
</dbReference>
<organism evidence="6">
    <name type="scientific">Schizophyllum commune (strain H4-8 / FGSC 9210)</name>
    <name type="common">Split gill fungus</name>
    <dbReference type="NCBI Taxonomy" id="578458"/>
    <lineage>
        <taxon>Eukaryota</taxon>
        <taxon>Fungi</taxon>
        <taxon>Dikarya</taxon>
        <taxon>Basidiomycota</taxon>
        <taxon>Agaricomycotina</taxon>
        <taxon>Agaricomycetes</taxon>
        <taxon>Agaricomycetidae</taxon>
        <taxon>Agaricales</taxon>
        <taxon>Schizophyllaceae</taxon>
        <taxon>Schizophyllum</taxon>
    </lineage>
</organism>
<gene>
    <name evidence="5" type="ORF">SCHCODRAFT_108924</name>
</gene>
<dbReference type="Proteomes" id="UP000007431">
    <property type="component" value="Unassembled WGS sequence"/>
</dbReference>
<dbReference type="PROSITE" id="PS50158">
    <property type="entry name" value="ZF_CCHC"/>
    <property type="match status" value="1"/>
</dbReference>
<proteinExistence type="predicted"/>
<feature type="non-terminal residue" evidence="5">
    <location>
        <position position="264"/>
    </location>
</feature>
<dbReference type="OMA" id="WVEHARI"/>
<dbReference type="GO" id="GO:0008270">
    <property type="term" value="F:zinc ion binding"/>
    <property type="evidence" value="ECO:0007669"/>
    <property type="project" value="UniProtKB-KW"/>
</dbReference>
<keyword evidence="1" id="KW-0507">mRNA processing</keyword>
<sequence length="264" mass="29236">MKHPQNNGGTPRFANWAAFVKKFEEEFVILNDKKQARTLLRGTSYFQGSDSVDTYVARFLKLSERAGHVDANDKPLTNLEEIVTTNFRRGLNLKIEETISLAPAGPNDENLAEWIKQARTQEVTRDEHKSFHQSMRVPVAPSRAPFAPRAPVPFVRPAPAPAPAPAPRPAPAERPLPPGIPMDVDATRRRRAAALATVTCRRCGRTGHLSYNCPQPADVHVLDEDWVLSVDHAEEVAAFHAAHSDIVEQEARAAAMEDFGNGRE</sequence>
<dbReference type="PANTHER" id="PTHR15503">
    <property type="entry name" value="LDOC1 RELATED"/>
    <property type="match status" value="1"/>
</dbReference>
<keyword evidence="6" id="KW-1185">Reference proteome</keyword>
<evidence type="ECO:0000256" key="1">
    <source>
        <dbReference type="ARBA" id="ARBA00022664"/>
    </source>
</evidence>
<keyword evidence="2" id="KW-0862">Zinc</keyword>
<dbReference type="Pfam" id="PF03732">
    <property type="entry name" value="Retrotrans_gag"/>
    <property type="match status" value="1"/>
</dbReference>
<dbReference type="PANTHER" id="PTHR15503:SF22">
    <property type="entry name" value="TRANSPOSON TY3-I GAG POLYPROTEIN"/>
    <property type="match status" value="1"/>
</dbReference>
<dbReference type="InterPro" id="IPR036875">
    <property type="entry name" value="Znf_CCHC_sf"/>
</dbReference>
<dbReference type="InterPro" id="IPR032567">
    <property type="entry name" value="RTL1-rel"/>
</dbReference>
<dbReference type="GO" id="GO:0003676">
    <property type="term" value="F:nucleic acid binding"/>
    <property type="evidence" value="ECO:0007669"/>
    <property type="project" value="InterPro"/>
</dbReference>